<evidence type="ECO:0000256" key="2">
    <source>
        <dbReference type="ARBA" id="ARBA00023239"/>
    </source>
</evidence>
<dbReference type="OrthoDB" id="5034579at2759"/>
<comment type="similarity">
    <text evidence="3">Belongs to the Orn/Lys/Arg decarboxylase class-II family.</text>
</comment>
<dbReference type="GO" id="GO:0005737">
    <property type="term" value="C:cytoplasm"/>
    <property type="evidence" value="ECO:0007669"/>
    <property type="project" value="TreeGrafter"/>
</dbReference>
<evidence type="ECO:0000313" key="6">
    <source>
        <dbReference type="Proteomes" id="UP000265618"/>
    </source>
</evidence>
<dbReference type="SUPFAM" id="SSF50621">
    <property type="entry name" value="Alanine racemase C-terminal domain-like"/>
    <property type="match status" value="1"/>
</dbReference>
<feature type="domain" description="Orn/DAP/Arg decarboxylase 2 C-terminal" evidence="4">
    <location>
        <begin position="15"/>
        <end position="114"/>
    </location>
</feature>
<dbReference type="PANTHER" id="PTHR11482:SF6">
    <property type="entry name" value="ORNITHINE DECARBOXYLASE 1-RELATED"/>
    <property type="match status" value="1"/>
</dbReference>
<evidence type="ECO:0000259" key="4">
    <source>
        <dbReference type="Pfam" id="PF00278"/>
    </source>
</evidence>
<sequence length="140" mass="15762">VRFIAEPGRFMVSASTSVATKIYARKGCNQGTDAEVQGLYVDDGVYGTFNNVVYDHYHAHPLRLNTLLGGEKGKMMPTSVFGPTCDGLDVMCSTEDTVFERCEVDEWLVWHDMGAYTHTGSYVFNGYTHVPHHYHFVEEE</sequence>
<evidence type="ECO:0000256" key="3">
    <source>
        <dbReference type="RuleBase" id="RU003737"/>
    </source>
</evidence>
<dbReference type="Proteomes" id="UP000265618">
    <property type="component" value="Unassembled WGS sequence"/>
</dbReference>
<keyword evidence="2" id="KW-0456">Lyase</keyword>
<organism evidence="5 6">
    <name type="scientific">Kipferlia bialata</name>
    <dbReference type="NCBI Taxonomy" id="797122"/>
    <lineage>
        <taxon>Eukaryota</taxon>
        <taxon>Metamonada</taxon>
        <taxon>Carpediemonas-like organisms</taxon>
        <taxon>Kipferlia</taxon>
    </lineage>
</organism>
<evidence type="ECO:0000256" key="1">
    <source>
        <dbReference type="ARBA" id="ARBA00022898"/>
    </source>
</evidence>
<dbReference type="PRINTS" id="PR01179">
    <property type="entry name" value="ODADCRBXLASE"/>
</dbReference>
<feature type="non-terminal residue" evidence="5">
    <location>
        <position position="1"/>
    </location>
</feature>
<protein>
    <submittedName>
        <fullName evidence="5">Ornithine decarboxylase</fullName>
    </submittedName>
</protein>
<dbReference type="InterPro" id="IPR000183">
    <property type="entry name" value="Orn/DAP/Arg_de-COase"/>
</dbReference>
<reference evidence="5 6" key="1">
    <citation type="journal article" date="2018" name="PLoS ONE">
        <title>The draft genome of Kipferlia bialata reveals reductive genome evolution in fornicate parasites.</title>
        <authorList>
            <person name="Tanifuji G."/>
            <person name="Takabayashi S."/>
            <person name="Kume K."/>
            <person name="Takagi M."/>
            <person name="Nakayama T."/>
            <person name="Kamikawa R."/>
            <person name="Inagaki Y."/>
            <person name="Hashimoto T."/>
        </authorList>
    </citation>
    <scope>NUCLEOTIDE SEQUENCE [LARGE SCALE GENOMIC DNA]</scope>
    <source>
        <strain evidence="5">NY0173</strain>
    </source>
</reference>
<dbReference type="GO" id="GO:0033387">
    <property type="term" value="P:putrescine biosynthetic process from arginine, via ornithine"/>
    <property type="evidence" value="ECO:0007669"/>
    <property type="project" value="TreeGrafter"/>
</dbReference>
<evidence type="ECO:0000313" key="5">
    <source>
        <dbReference type="EMBL" id="GIQ91992.1"/>
    </source>
</evidence>
<keyword evidence="6" id="KW-1185">Reference proteome</keyword>
<dbReference type="Gene3D" id="2.40.37.10">
    <property type="entry name" value="Lyase, Ornithine Decarboxylase, Chain A, domain 1"/>
    <property type="match status" value="1"/>
</dbReference>
<proteinExistence type="inferred from homology"/>
<dbReference type="GO" id="GO:0004586">
    <property type="term" value="F:ornithine decarboxylase activity"/>
    <property type="evidence" value="ECO:0007669"/>
    <property type="project" value="TreeGrafter"/>
</dbReference>
<dbReference type="InterPro" id="IPR002433">
    <property type="entry name" value="Orn_de-COase"/>
</dbReference>
<comment type="caution">
    <text evidence="5">The sequence shown here is derived from an EMBL/GenBank/DDBJ whole genome shotgun (WGS) entry which is preliminary data.</text>
</comment>
<dbReference type="InterPro" id="IPR022643">
    <property type="entry name" value="De-COase2_C"/>
</dbReference>
<dbReference type="Pfam" id="PF00278">
    <property type="entry name" value="Orn_DAP_Arg_deC"/>
    <property type="match status" value="1"/>
</dbReference>
<dbReference type="PANTHER" id="PTHR11482">
    <property type="entry name" value="ARGININE/DIAMINOPIMELATE/ORNITHINE DECARBOXYLASE"/>
    <property type="match status" value="1"/>
</dbReference>
<accession>A0A9K3GQQ8</accession>
<name>A0A9K3GQQ8_9EUKA</name>
<keyword evidence="1" id="KW-0663">Pyridoxal phosphate</keyword>
<dbReference type="AlphaFoldDB" id="A0A9K3GQQ8"/>
<dbReference type="InterPro" id="IPR009006">
    <property type="entry name" value="Ala_racemase/Decarboxylase_C"/>
</dbReference>
<gene>
    <name evidence="5" type="ORF">KIPB_015508</name>
</gene>
<dbReference type="PRINTS" id="PR01182">
    <property type="entry name" value="ORNDCRBXLASE"/>
</dbReference>
<dbReference type="EMBL" id="BDIP01008740">
    <property type="protein sequence ID" value="GIQ91992.1"/>
    <property type="molecule type" value="Genomic_DNA"/>
</dbReference>